<dbReference type="SMART" id="SM00899">
    <property type="entry name" value="FeoA"/>
    <property type="match status" value="1"/>
</dbReference>
<name>A0A4R2NI50_RHOAD</name>
<feature type="compositionally biased region" description="Gly residues" evidence="2">
    <location>
        <begin position="21"/>
        <end position="56"/>
    </location>
</feature>
<dbReference type="Proteomes" id="UP000295733">
    <property type="component" value="Unassembled WGS sequence"/>
</dbReference>
<feature type="region of interest" description="Disordered" evidence="2">
    <location>
        <begin position="1"/>
        <end position="56"/>
    </location>
</feature>
<dbReference type="Gene3D" id="2.30.30.90">
    <property type="match status" value="1"/>
</dbReference>
<organism evidence="4 5">
    <name type="scientific">Rhodovulum adriaticum</name>
    <name type="common">Rhodopseudomonas adriatica</name>
    <dbReference type="NCBI Taxonomy" id="35804"/>
    <lineage>
        <taxon>Bacteria</taxon>
        <taxon>Pseudomonadati</taxon>
        <taxon>Pseudomonadota</taxon>
        <taxon>Alphaproteobacteria</taxon>
        <taxon>Rhodobacterales</taxon>
        <taxon>Paracoccaceae</taxon>
        <taxon>Rhodovulum</taxon>
    </lineage>
</organism>
<feature type="domain" description="Ferrous iron transporter FeoA-like" evidence="3">
    <location>
        <begin position="72"/>
        <end position="144"/>
    </location>
</feature>
<dbReference type="GO" id="GO:0046914">
    <property type="term" value="F:transition metal ion binding"/>
    <property type="evidence" value="ECO:0007669"/>
    <property type="project" value="InterPro"/>
</dbReference>
<dbReference type="AlphaFoldDB" id="A0A4R2NI50"/>
<dbReference type="PANTHER" id="PTHR42954">
    <property type="entry name" value="FE(2+) TRANSPORT PROTEIN A"/>
    <property type="match status" value="1"/>
</dbReference>
<dbReference type="Pfam" id="PF04023">
    <property type="entry name" value="FeoA"/>
    <property type="match status" value="1"/>
</dbReference>
<dbReference type="InterPro" id="IPR008988">
    <property type="entry name" value="Transcriptional_repressor_C"/>
</dbReference>
<sequence>MGLPPGGSLHQQDGTARMGRGFFGRKGWGKRGAGQGGQGACRGSGGGGRLGQGSGQGHGMGMGLCAVCPVGDSLNDCAPGTTCRIRRLMGCGAVRQRLLDLGIRPDREVKVVRNAPLNDPIELQVGDSFIVLRRREAAQIEVEDV</sequence>
<evidence type="ECO:0000313" key="4">
    <source>
        <dbReference type="EMBL" id="TCP20922.1"/>
    </source>
</evidence>
<dbReference type="SUPFAM" id="SSF50037">
    <property type="entry name" value="C-terminal domain of transcriptional repressors"/>
    <property type="match status" value="1"/>
</dbReference>
<accession>A0A4R2NI50</accession>
<keyword evidence="1" id="KW-0408">Iron</keyword>
<reference evidence="4 5" key="1">
    <citation type="submission" date="2019-03" db="EMBL/GenBank/DDBJ databases">
        <title>Genomic Encyclopedia of Type Strains, Phase IV (KMG-IV): sequencing the most valuable type-strain genomes for metagenomic binning, comparative biology and taxonomic classification.</title>
        <authorList>
            <person name="Goeker M."/>
        </authorList>
    </citation>
    <scope>NUCLEOTIDE SEQUENCE [LARGE SCALE GENOMIC DNA]</scope>
    <source>
        <strain evidence="4 5">DSM 2781</strain>
    </source>
</reference>
<keyword evidence="5" id="KW-1185">Reference proteome</keyword>
<evidence type="ECO:0000256" key="2">
    <source>
        <dbReference type="SAM" id="MobiDB-lite"/>
    </source>
</evidence>
<dbReference type="InterPro" id="IPR007167">
    <property type="entry name" value="Fe-transptr_FeoA-like"/>
</dbReference>
<protein>
    <submittedName>
        <fullName evidence="4">Fe2+ transport system protein FeoA</fullName>
    </submittedName>
</protein>
<dbReference type="EMBL" id="SLXL01000015">
    <property type="protein sequence ID" value="TCP20922.1"/>
    <property type="molecule type" value="Genomic_DNA"/>
</dbReference>
<evidence type="ECO:0000259" key="3">
    <source>
        <dbReference type="SMART" id="SM00899"/>
    </source>
</evidence>
<dbReference type="InterPro" id="IPR052713">
    <property type="entry name" value="FeoA"/>
</dbReference>
<gene>
    <name evidence="4" type="ORF">EV656_11543</name>
</gene>
<evidence type="ECO:0000256" key="1">
    <source>
        <dbReference type="ARBA" id="ARBA00023004"/>
    </source>
</evidence>
<dbReference type="PANTHER" id="PTHR42954:SF2">
    <property type="entry name" value="FE(2+) TRANSPORT PROTEIN A"/>
    <property type="match status" value="1"/>
</dbReference>
<evidence type="ECO:0000313" key="5">
    <source>
        <dbReference type="Proteomes" id="UP000295733"/>
    </source>
</evidence>
<proteinExistence type="predicted"/>
<comment type="caution">
    <text evidence="4">The sequence shown here is derived from an EMBL/GenBank/DDBJ whole genome shotgun (WGS) entry which is preliminary data.</text>
</comment>
<dbReference type="InterPro" id="IPR038157">
    <property type="entry name" value="FeoA_core_dom"/>
</dbReference>